<accession>A0A4Y9L7F3</accession>
<keyword evidence="3" id="KW-1185">Reference proteome</keyword>
<evidence type="ECO:0000256" key="1">
    <source>
        <dbReference type="SAM" id="MobiDB-lite"/>
    </source>
</evidence>
<protein>
    <submittedName>
        <fullName evidence="2">Uncharacterized protein</fullName>
    </submittedName>
</protein>
<organism evidence="2 3">
    <name type="scientific">Bradyrhizobium niftali</name>
    <dbReference type="NCBI Taxonomy" id="2560055"/>
    <lineage>
        <taxon>Bacteria</taxon>
        <taxon>Pseudomonadati</taxon>
        <taxon>Pseudomonadota</taxon>
        <taxon>Alphaproteobacteria</taxon>
        <taxon>Hyphomicrobiales</taxon>
        <taxon>Nitrobacteraceae</taxon>
        <taxon>Bradyrhizobium</taxon>
    </lineage>
</organism>
<comment type="caution">
    <text evidence="2">The sequence shown here is derived from an EMBL/GenBank/DDBJ whole genome shotgun (WGS) entry which is preliminary data.</text>
</comment>
<dbReference type="EMBL" id="SPQT01000044">
    <property type="protein sequence ID" value="TFV37973.1"/>
    <property type="molecule type" value="Genomic_DNA"/>
</dbReference>
<dbReference type="AlphaFoldDB" id="A0A4Y9L7F3"/>
<proteinExistence type="predicted"/>
<gene>
    <name evidence="2" type="ORF">E4K65_42570</name>
</gene>
<dbReference type="Proteomes" id="UP000297966">
    <property type="component" value="Unassembled WGS sequence"/>
</dbReference>
<dbReference type="OrthoDB" id="7875870at2"/>
<evidence type="ECO:0000313" key="3">
    <source>
        <dbReference type="Proteomes" id="UP000297966"/>
    </source>
</evidence>
<feature type="region of interest" description="Disordered" evidence="1">
    <location>
        <begin position="21"/>
        <end position="60"/>
    </location>
</feature>
<sequence>MNAFWASENFEAFIVLRSSQPGIGAKNSSQKWSSLPASDQARRRSKSALTARSAARAEPK</sequence>
<evidence type="ECO:0000313" key="2">
    <source>
        <dbReference type="EMBL" id="TFV37973.1"/>
    </source>
</evidence>
<name>A0A4Y9L7F3_9BRAD</name>
<feature type="compositionally biased region" description="Polar residues" evidence="1">
    <location>
        <begin position="21"/>
        <end position="37"/>
    </location>
</feature>
<reference evidence="2 3" key="1">
    <citation type="submission" date="2019-03" db="EMBL/GenBank/DDBJ databases">
        <title>Bradyrhizobium diversity isolated from nodules of Chamaecrista fasciculata.</title>
        <authorList>
            <person name="Klepa M.S."/>
            <person name="Urquiaga M.O."/>
            <person name="Hungria M."/>
            <person name="Delamuta J.R."/>
        </authorList>
    </citation>
    <scope>NUCLEOTIDE SEQUENCE [LARGE SCALE GENOMIC DNA]</scope>
    <source>
        <strain evidence="2 3">CNPSo 3448</strain>
    </source>
</reference>